<dbReference type="Proteomes" id="UP001066276">
    <property type="component" value="Chromosome 3_1"/>
</dbReference>
<proteinExistence type="predicted"/>
<gene>
    <name evidence="2" type="ORF">NDU88_001425</name>
</gene>
<sequence>MDGSLPASGEPPPVQGLQPSRSDPVPEASPPLGFFPWASHWRSPPPGVFSPVARAQPAPQRSPSFSLAADPRGRCTPSFVGAMSLTSSQLHIGSRPSSQCAGNRAGSSLAAPGTKGTGLVLCPVIYRILTEFGRLLAPAALELS</sequence>
<accession>A0AAV7UA98</accession>
<dbReference type="EMBL" id="JANPWB010000005">
    <property type="protein sequence ID" value="KAJ1184622.1"/>
    <property type="molecule type" value="Genomic_DNA"/>
</dbReference>
<evidence type="ECO:0000313" key="2">
    <source>
        <dbReference type="EMBL" id="KAJ1184622.1"/>
    </source>
</evidence>
<reference evidence="2" key="1">
    <citation type="journal article" date="2022" name="bioRxiv">
        <title>Sequencing and chromosome-scale assembly of the giantPleurodeles waltlgenome.</title>
        <authorList>
            <person name="Brown T."/>
            <person name="Elewa A."/>
            <person name="Iarovenko S."/>
            <person name="Subramanian E."/>
            <person name="Araus A.J."/>
            <person name="Petzold A."/>
            <person name="Susuki M."/>
            <person name="Suzuki K.-i.T."/>
            <person name="Hayashi T."/>
            <person name="Toyoda A."/>
            <person name="Oliveira C."/>
            <person name="Osipova E."/>
            <person name="Leigh N.D."/>
            <person name="Simon A."/>
            <person name="Yun M.H."/>
        </authorList>
    </citation>
    <scope>NUCLEOTIDE SEQUENCE</scope>
    <source>
        <strain evidence="2">20211129_DDA</strain>
        <tissue evidence="2">Liver</tissue>
    </source>
</reference>
<protein>
    <submittedName>
        <fullName evidence="2">Uncharacterized protein</fullName>
    </submittedName>
</protein>
<keyword evidence="3" id="KW-1185">Reference proteome</keyword>
<feature type="region of interest" description="Disordered" evidence="1">
    <location>
        <begin position="1"/>
        <end position="31"/>
    </location>
</feature>
<evidence type="ECO:0000256" key="1">
    <source>
        <dbReference type="SAM" id="MobiDB-lite"/>
    </source>
</evidence>
<name>A0AAV7UA98_PLEWA</name>
<comment type="caution">
    <text evidence="2">The sequence shown here is derived from an EMBL/GenBank/DDBJ whole genome shotgun (WGS) entry which is preliminary data.</text>
</comment>
<feature type="region of interest" description="Disordered" evidence="1">
    <location>
        <begin position="48"/>
        <end position="70"/>
    </location>
</feature>
<evidence type="ECO:0000313" key="3">
    <source>
        <dbReference type="Proteomes" id="UP001066276"/>
    </source>
</evidence>
<organism evidence="2 3">
    <name type="scientific">Pleurodeles waltl</name>
    <name type="common">Iberian ribbed newt</name>
    <dbReference type="NCBI Taxonomy" id="8319"/>
    <lineage>
        <taxon>Eukaryota</taxon>
        <taxon>Metazoa</taxon>
        <taxon>Chordata</taxon>
        <taxon>Craniata</taxon>
        <taxon>Vertebrata</taxon>
        <taxon>Euteleostomi</taxon>
        <taxon>Amphibia</taxon>
        <taxon>Batrachia</taxon>
        <taxon>Caudata</taxon>
        <taxon>Salamandroidea</taxon>
        <taxon>Salamandridae</taxon>
        <taxon>Pleurodelinae</taxon>
        <taxon>Pleurodeles</taxon>
    </lineage>
</organism>
<dbReference type="AlphaFoldDB" id="A0AAV7UA98"/>